<dbReference type="Proteomes" id="UP001515480">
    <property type="component" value="Unassembled WGS sequence"/>
</dbReference>
<organism evidence="1 2">
    <name type="scientific">Prymnesium parvum</name>
    <name type="common">Toxic golden alga</name>
    <dbReference type="NCBI Taxonomy" id="97485"/>
    <lineage>
        <taxon>Eukaryota</taxon>
        <taxon>Haptista</taxon>
        <taxon>Haptophyta</taxon>
        <taxon>Prymnesiophyceae</taxon>
        <taxon>Prymnesiales</taxon>
        <taxon>Prymnesiaceae</taxon>
        <taxon>Prymnesium</taxon>
    </lineage>
</organism>
<dbReference type="AlphaFoldDB" id="A0AB34IRZ1"/>
<accession>A0AB34IRZ1</accession>
<keyword evidence="2" id="KW-1185">Reference proteome</keyword>
<evidence type="ECO:0000313" key="1">
    <source>
        <dbReference type="EMBL" id="KAL1504817.1"/>
    </source>
</evidence>
<evidence type="ECO:0000313" key="2">
    <source>
        <dbReference type="Proteomes" id="UP001515480"/>
    </source>
</evidence>
<reference evidence="1 2" key="1">
    <citation type="journal article" date="2024" name="Science">
        <title>Giant polyketide synthase enzymes in the biosynthesis of giant marine polyether toxins.</title>
        <authorList>
            <person name="Fallon T.R."/>
            <person name="Shende V.V."/>
            <person name="Wierzbicki I.H."/>
            <person name="Pendleton A.L."/>
            <person name="Watervoot N.F."/>
            <person name="Auber R.P."/>
            <person name="Gonzalez D.J."/>
            <person name="Wisecaver J.H."/>
            <person name="Moore B.S."/>
        </authorList>
    </citation>
    <scope>NUCLEOTIDE SEQUENCE [LARGE SCALE GENOMIC DNA]</scope>
    <source>
        <strain evidence="1 2">12B1</strain>
    </source>
</reference>
<protein>
    <submittedName>
        <fullName evidence="1">Uncharacterized protein</fullName>
    </submittedName>
</protein>
<dbReference type="EMBL" id="JBGBPQ010000019">
    <property type="protein sequence ID" value="KAL1504817.1"/>
    <property type="molecule type" value="Genomic_DNA"/>
</dbReference>
<gene>
    <name evidence="1" type="ORF">AB1Y20_008590</name>
</gene>
<proteinExistence type="predicted"/>
<sequence length="118" mass="13040">MDTLQSLSAPVYAERAQQLSSISPGDVLVLKETVKRFASTREDAQRVQLLHVRHVGAAPGEITDIMLEVESCMQQLNVHGWKLKLDFEFRDSTSVRGVTVLAEVCSKVVQTVSTSARI</sequence>
<comment type="caution">
    <text evidence="1">The sequence shown here is derived from an EMBL/GenBank/DDBJ whole genome shotgun (WGS) entry which is preliminary data.</text>
</comment>
<name>A0AB34IRZ1_PRYPA</name>